<reference evidence="1" key="1">
    <citation type="journal article" date="2014" name="Int. J. Syst. Evol. Microbiol.">
        <title>Complete genome sequence of Corynebacterium casei LMG S-19264T (=DSM 44701T), isolated from a smear-ripened cheese.</title>
        <authorList>
            <consortium name="US DOE Joint Genome Institute (JGI-PGF)"/>
            <person name="Walter F."/>
            <person name="Albersmeier A."/>
            <person name="Kalinowski J."/>
            <person name="Ruckert C."/>
        </authorList>
    </citation>
    <scope>NUCLEOTIDE SEQUENCE</scope>
    <source>
        <strain evidence="1">KCTC 32437</strain>
    </source>
</reference>
<evidence type="ECO:0000313" key="2">
    <source>
        <dbReference type="Proteomes" id="UP000646579"/>
    </source>
</evidence>
<gene>
    <name evidence="1" type="ORF">GCM10007989_09510</name>
</gene>
<accession>A0A918VRK7</accession>
<protein>
    <submittedName>
        <fullName evidence="1">Uncharacterized protein</fullName>
    </submittedName>
</protein>
<evidence type="ECO:0000313" key="1">
    <source>
        <dbReference type="EMBL" id="GHA16564.1"/>
    </source>
</evidence>
<proteinExistence type="predicted"/>
<dbReference type="AlphaFoldDB" id="A0A918VRK7"/>
<organism evidence="1 2">
    <name type="scientific">Devosia pacifica</name>
    <dbReference type="NCBI Taxonomy" id="1335967"/>
    <lineage>
        <taxon>Bacteria</taxon>
        <taxon>Pseudomonadati</taxon>
        <taxon>Pseudomonadota</taxon>
        <taxon>Alphaproteobacteria</taxon>
        <taxon>Hyphomicrobiales</taxon>
        <taxon>Devosiaceae</taxon>
        <taxon>Devosia</taxon>
    </lineage>
</organism>
<dbReference type="EMBL" id="BMZE01000001">
    <property type="protein sequence ID" value="GHA16564.1"/>
    <property type="molecule type" value="Genomic_DNA"/>
</dbReference>
<name>A0A918VRK7_9HYPH</name>
<comment type="caution">
    <text evidence="1">The sequence shown here is derived from an EMBL/GenBank/DDBJ whole genome shotgun (WGS) entry which is preliminary data.</text>
</comment>
<dbReference type="Proteomes" id="UP000646579">
    <property type="component" value="Unassembled WGS sequence"/>
</dbReference>
<sequence>MTRNRLSLTMLVALTTVPALVLGVGLWGVSTLIPQCAPQIVDELPSPDGANTLTTFSVQCGLDTASNIQAAVHPATSAFDQETAAVFITAYDTDSMEASWADESSIAVRLAKTARVTRRVNNVSGISVIYE</sequence>
<keyword evidence="2" id="KW-1185">Reference proteome</keyword>
<reference evidence="1" key="2">
    <citation type="submission" date="2020-09" db="EMBL/GenBank/DDBJ databases">
        <authorList>
            <person name="Sun Q."/>
            <person name="Kim S."/>
        </authorList>
    </citation>
    <scope>NUCLEOTIDE SEQUENCE</scope>
    <source>
        <strain evidence="1">KCTC 32437</strain>
    </source>
</reference>
<dbReference type="RefSeq" id="WP_189423879.1">
    <property type="nucleotide sequence ID" value="NZ_BMZE01000001.1"/>
</dbReference>